<sequence>MRSSDLPLFPPIEPRRAGMMQVDDIHTLYWEESGRPDGVPVLFLHGGPGGGTSPAHRRFFDPAHYRIVMFDQRGAGKSTPLGEYRNNTTQLLIQDIERLRELLGIERWLLFGGSWGSTLALAYGQAHPARCLGFILRGIFLCTPAEIDWFMHGMRWFFPEVHEAFVAPIPPAERPDLLQAYCRRLFSEDPAVYLPAARSWSRYEAACLFLLPDPEVVDDWSDDDASLGIGRLEAHYFRHQGFFEPDELIAGLGRIRHLPAFIVQGRYDVVCPPATAHRLHAAWPGSRLRIVGDAGHSAFEPGTAHALVAATEQFRRHGAFPETDRPGAADL</sequence>
<evidence type="ECO:0000256" key="12">
    <source>
        <dbReference type="RuleBase" id="RU003421"/>
    </source>
</evidence>
<evidence type="ECO:0000313" key="14">
    <source>
        <dbReference type="EMBL" id="GIZ51725.1"/>
    </source>
</evidence>
<keyword evidence="8 11" id="KW-0645">Protease</keyword>
<dbReference type="EC" id="3.4.11.5" evidence="4 11"/>
<evidence type="ECO:0000256" key="2">
    <source>
        <dbReference type="ARBA" id="ARBA00004496"/>
    </source>
</evidence>
<evidence type="ECO:0000256" key="1">
    <source>
        <dbReference type="ARBA" id="ARBA00001585"/>
    </source>
</evidence>
<dbReference type="Gene3D" id="3.40.50.1820">
    <property type="entry name" value="alpha/beta hydrolase"/>
    <property type="match status" value="1"/>
</dbReference>
<comment type="caution">
    <text evidence="14">The sequence shown here is derived from an EMBL/GenBank/DDBJ whole genome shotgun (WGS) entry which is preliminary data.</text>
</comment>
<dbReference type="PANTHER" id="PTHR43722">
    <property type="entry name" value="PROLINE IMINOPEPTIDASE"/>
    <property type="match status" value="1"/>
</dbReference>
<evidence type="ECO:0000256" key="10">
    <source>
        <dbReference type="ARBA" id="ARBA00029605"/>
    </source>
</evidence>
<evidence type="ECO:0000256" key="6">
    <source>
        <dbReference type="ARBA" id="ARBA00022438"/>
    </source>
</evidence>
<evidence type="ECO:0000259" key="13">
    <source>
        <dbReference type="Pfam" id="PF00561"/>
    </source>
</evidence>
<name>A0ABQ4Q4H9_9BURK</name>
<comment type="catalytic activity">
    <reaction evidence="1 11 12">
        <text>Release of N-terminal proline from a peptide.</text>
        <dbReference type="EC" id="3.4.11.5"/>
    </reaction>
</comment>
<evidence type="ECO:0000256" key="11">
    <source>
        <dbReference type="PIRNR" id="PIRNR006431"/>
    </source>
</evidence>
<dbReference type="InterPro" id="IPR002410">
    <property type="entry name" value="Peptidase_S33"/>
</dbReference>
<reference evidence="14 15" key="1">
    <citation type="journal article" date="2022" name="Int. J. Syst. Evol. Microbiol.">
        <title>Noviherbaspirillum aridicola sp. nov., isolated from an arid soil in Pakistan.</title>
        <authorList>
            <person name="Khan I.U."/>
            <person name="Saqib M."/>
            <person name="Amin A."/>
            <person name="Hussain F."/>
            <person name="Li L."/>
            <person name="Liu Y.H."/>
            <person name="Fang B.Z."/>
            <person name="Ahmed I."/>
            <person name="Li W.J."/>
        </authorList>
    </citation>
    <scope>NUCLEOTIDE SEQUENCE [LARGE SCALE GENOMIC DNA]</scope>
    <source>
        <strain evidence="14 15">NCCP-691</strain>
    </source>
</reference>
<dbReference type="InterPro" id="IPR000073">
    <property type="entry name" value="AB_hydrolase_1"/>
</dbReference>
<dbReference type="PIRSF" id="PIRSF006431">
    <property type="entry name" value="Pept_S33"/>
    <property type="match status" value="1"/>
</dbReference>
<dbReference type="EMBL" id="BPMK01000007">
    <property type="protein sequence ID" value="GIZ51725.1"/>
    <property type="molecule type" value="Genomic_DNA"/>
</dbReference>
<evidence type="ECO:0000256" key="9">
    <source>
        <dbReference type="ARBA" id="ARBA00022801"/>
    </source>
</evidence>
<keyword evidence="15" id="KW-1185">Reference proteome</keyword>
<organism evidence="14 15">
    <name type="scientific">Noviherbaspirillum aridicola</name>
    <dbReference type="NCBI Taxonomy" id="2849687"/>
    <lineage>
        <taxon>Bacteria</taxon>
        <taxon>Pseudomonadati</taxon>
        <taxon>Pseudomonadota</taxon>
        <taxon>Betaproteobacteria</taxon>
        <taxon>Burkholderiales</taxon>
        <taxon>Oxalobacteraceae</taxon>
        <taxon>Noviherbaspirillum</taxon>
    </lineage>
</organism>
<gene>
    <name evidence="14" type="ORF">NCCP691_17390</name>
</gene>
<keyword evidence="7 11" id="KW-0963">Cytoplasm</keyword>
<dbReference type="PANTHER" id="PTHR43722:SF1">
    <property type="entry name" value="PROLINE IMINOPEPTIDASE"/>
    <property type="match status" value="1"/>
</dbReference>
<dbReference type="Pfam" id="PF00561">
    <property type="entry name" value="Abhydrolase_1"/>
    <property type="match status" value="1"/>
</dbReference>
<evidence type="ECO:0000256" key="5">
    <source>
        <dbReference type="ARBA" id="ARBA00021843"/>
    </source>
</evidence>
<dbReference type="NCBIfam" id="TIGR01249">
    <property type="entry name" value="pro_imino_pep_1"/>
    <property type="match status" value="1"/>
</dbReference>
<evidence type="ECO:0000313" key="15">
    <source>
        <dbReference type="Proteomes" id="UP000887222"/>
    </source>
</evidence>
<evidence type="ECO:0000256" key="8">
    <source>
        <dbReference type="ARBA" id="ARBA00022670"/>
    </source>
</evidence>
<dbReference type="SUPFAM" id="SSF53474">
    <property type="entry name" value="alpha/beta-Hydrolases"/>
    <property type="match status" value="1"/>
</dbReference>
<evidence type="ECO:0000256" key="4">
    <source>
        <dbReference type="ARBA" id="ARBA00012568"/>
    </source>
</evidence>
<evidence type="ECO:0000256" key="3">
    <source>
        <dbReference type="ARBA" id="ARBA00010088"/>
    </source>
</evidence>
<comment type="similarity">
    <text evidence="3 11 12">Belongs to the peptidase S33 family.</text>
</comment>
<feature type="domain" description="AB hydrolase-1" evidence="13">
    <location>
        <begin position="40"/>
        <end position="301"/>
    </location>
</feature>
<dbReference type="Proteomes" id="UP000887222">
    <property type="component" value="Unassembled WGS sequence"/>
</dbReference>
<dbReference type="InterPro" id="IPR005944">
    <property type="entry name" value="Pro_iminopeptidase"/>
</dbReference>
<dbReference type="InterPro" id="IPR029058">
    <property type="entry name" value="AB_hydrolase_fold"/>
</dbReference>
<protein>
    <recommendedName>
        <fullName evidence="5 11">Proline iminopeptidase</fullName>
        <shortName evidence="11">PIP</shortName>
        <ecNumber evidence="4 11">3.4.11.5</ecNumber>
    </recommendedName>
    <alternativeName>
        <fullName evidence="10 11">Prolyl aminopeptidase</fullName>
    </alternativeName>
</protein>
<dbReference type="PRINTS" id="PR00793">
    <property type="entry name" value="PROAMNOPTASE"/>
</dbReference>
<evidence type="ECO:0000256" key="7">
    <source>
        <dbReference type="ARBA" id="ARBA00022490"/>
    </source>
</evidence>
<proteinExistence type="inferred from homology"/>
<keyword evidence="6 11" id="KW-0031">Aminopeptidase</keyword>
<comment type="subcellular location">
    <subcellularLocation>
        <location evidence="2 11">Cytoplasm</location>
    </subcellularLocation>
</comment>
<keyword evidence="9 11" id="KW-0378">Hydrolase</keyword>
<dbReference type="RefSeq" id="WP_220807896.1">
    <property type="nucleotide sequence ID" value="NZ_BPMK01000007.1"/>
</dbReference>
<accession>A0ABQ4Q4H9</accession>